<feature type="region of interest" description="Disordered" evidence="1">
    <location>
        <begin position="296"/>
        <end position="335"/>
    </location>
</feature>
<dbReference type="Pfam" id="PF08588">
    <property type="entry name" value="Duc1"/>
    <property type="match status" value="1"/>
</dbReference>
<proteinExistence type="predicted"/>
<organism evidence="3 4">
    <name type="scientific">Naganishia liquefaciens</name>
    <dbReference type="NCBI Taxonomy" id="104408"/>
    <lineage>
        <taxon>Eukaryota</taxon>
        <taxon>Fungi</taxon>
        <taxon>Dikarya</taxon>
        <taxon>Basidiomycota</taxon>
        <taxon>Agaricomycotina</taxon>
        <taxon>Tremellomycetes</taxon>
        <taxon>Filobasidiales</taxon>
        <taxon>Filobasidiaceae</taxon>
        <taxon>Naganishia</taxon>
    </lineage>
</organism>
<keyword evidence="4" id="KW-1185">Reference proteome</keyword>
<evidence type="ECO:0000259" key="2">
    <source>
        <dbReference type="Pfam" id="PF08588"/>
    </source>
</evidence>
<dbReference type="AlphaFoldDB" id="A0A8H3YFM6"/>
<reference evidence="3" key="1">
    <citation type="submission" date="2020-07" db="EMBL/GenBank/DDBJ databases">
        <title>Draft Genome Sequence of a Deep-Sea Yeast, Naganishia (Cryptococcus) liquefaciens strain N6.</title>
        <authorList>
            <person name="Han Y.W."/>
            <person name="Kajitani R."/>
            <person name="Morimoto H."/>
            <person name="Parhat M."/>
            <person name="Tsubouchi H."/>
            <person name="Bakenova O."/>
            <person name="Ogata M."/>
            <person name="Argunhan B."/>
            <person name="Aoki R."/>
            <person name="Kajiwara S."/>
            <person name="Itoh T."/>
            <person name="Iwasaki H."/>
        </authorList>
    </citation>
    <scope>NUCLEOTIDE SEQUENCE</scope>
    <source>
        <strain evidence="3">N6</strain>
    </source>
</reference>
<sequence>MPPSLKILHPVGDPPYPPTEPVRVNSTEPVQIRTSGFDGEIAVWVKDYHGLKKKGDGMEYFSEKGREGMTYGIVVRGRFLKPTSADDIMFGNVFEKPIRDSLPWGTSIAMRFINWVDPNVIMDPYCDKPWALSPTVASMNYLSIHRVNKSANEIAGNGNGHDKQPKSPVITEDSYEGIMALREENLGNLPEEVLEASQDPTHDWGIGTAEAVKARRKWLTSKENRQSLILNENWEIGMEFCNGLLDFSTLCAVLPQPFALRIPLLRYWDGQPATYICKTKDDSTIFWCMAFQIHKKDDQGSSSEEESSESEEDTTTTPASTAASTDKADDVDDVD</sequence>
<feature type="compositionally biased region" description="Acidic residues" evidence="1">
    <location>
        <begin position="303"/>
        <end position="314"/>
    </location>
</feature>
<name>A0A8H3YFM6_9TREE</name>
<protein>
    <recommendedName>
        <fullName evidence="2">Domain of unknown function at the cortex 1 domain-containing protein</fullName>
    </recommendedName>
</protein>
<comment type="caution">
    <text evidence="3">The sequence shown here is derived from an EMBL/GenBank/DDBJ whole genome shotgun (WGS) entry which is preliminary data.</text>
</comment>
<feature type="domain" description="Domain of unknown function at the cortex 1" evidence="2">
    <location>
        <begin position="12"/>
        <end position="293"/>
    </location>
</feature>
<dbReference type="PANTHER" id="PTHR34826">
    <property type="entry name" value="UPF0590 PROTEIN C409.17C"/>
    <property type="match status" value="1"/>
</dbReference>
<dbReference type="OrthoDB" id="2119945at2759"/>
<dbReference type="Proteomes" id="UP000620104">
    <property type="component" value="Unassembled WGS sequence"/>
</dbReference>
<dbReference type="PANTHER" id="PTHR34826:SF2">
    <property type="entry name" value="UPF0590 PROTEIN C409.17C"/>
    <property type="match status" value="1"/>
</dbReference>
<feature type="compositionally biased region" description="Low complexity" evidence="1">
    <location>
        <begin position="315"/>
        <end position="325"/>
    </location>
</feature>
<gene>
    <name evidence="3" type="ORF">NliqN6_4297</name>
</gene>
<evidence type="ECO:0000256" key="1">
    <source>
        <dbReference type="SAM" id="MobiDB-lite"/>
    </source>
</evidence>
<dbReference type="InterPro" id="IPR013897">
    <property type="entry name" value="Duc1"/>
</dbReference>
<accession>A0A8H3YFM6</accession>
<dbReference type="EMBL" id="BLZA01000023">
    <property type="protein sequence ID" value="GHJ87895.1"/>
    <property type="molecule type" value="Genomic_DNA"/>
</dbReference>
<evidence type="ECO:0000313" key="3">
    <source>
        <dbReference type="EMBL" id="GHJ87895.1"/>
    </source>
</evidence>
<evidence type="ECO:0000313" key="4">
    <source>
        <dbReference type="Proteomes" id="UP000620104"/>
    </source>
</evidence>